<dbReference type="InterPro" id="IPR051711">
    <property type="entry name" value="Stress_Response_Reg"/>
</dbReference>
<dbReference type="PANTHER" id="PTHR47540:SF6">
    <property type="entry name" value="ZN(II)2CYS6 TRANSCRIPTION FACTOR (EUROFUNG)"/>
    <property type="match status" value="1"/>
</dbReference>
<keyword evidence="2" id="KW-0805">Transcription regulation</keyword>
<dbReference type="AlphaFoldDB" id="A0A0D9P127"/>
<evidence type="ECO:0000256" key="4">
    <source>
        <dbReference type="ARBA" id="ARBA00023163"/>
    </source>
</evidence>
<feature type="compositionally biased region" description="Low complexity" evidence="6">
    <location>
        <begin position="124"/>
        <end position="137"/>
    </location>
</feature>
<dbReference type="SUPFAM" id="SSF57701">
    <property type="entry name" value="Zn2/Cys6 DNA-binding domain"/>
    <property type="match status" value="1"/>
</dbReference>
<dbReference type="PROSITE" id="PS50048">
    <property type="entry name" value="ZN2_CY6_FUNGAL_2"/>
    <property type="match status" value="1"/>
</dbReference>
<dbReference type="PROSITE" id="PS00463">
    <property type="entry name" value="ZN2_CY6_FUNGAL_1"/>
    <property type="match status" value="1"/>
</dbReference>
<dbReference type="GO" id="GO:0043565">
    <property type="term" value="F:sequence-specific DNA binding"/>
    <property type="evidence" value="ECO:0007669"/>
    <property type="project" value="TreeGrafter"/>
</dbReference>
<dbReference type="CDD" id="cd00067">
    <property type="entry name" value="GAL4"/>
    <property type="match status" value="1"/>
</dbReference>
<dbReference type="GO" id="GO:0000981">
    <property type="term" value="F:DNA-binding transcription factor activity, RNA polymerase II-specific"/>
    <property type="evidence" value="ECO:0007669"/>
    <property type="project" value="InterPro"/>
</dbReference>
<dbReference type="GO" id="GO:0045944">
    <property type="term" value="P:positive regulation of transcription by RNA polymerase II"/>
    <property type="evidence" value="ECO:0007669"/>
    <property type="project" value="TreeGrafter"/>
</dbReference>
<dbReference type="PANTHER" id="PTHR47540">
    <property type="entry name" value="THIAMINE REPRESSIBLE GENES REGULATORY PROTEIN THI5"/>
    <property type="match status" value="1"/>
</dbReference>
<evidence type="ECO:0000259" key="7">
    <source>
        <dbReference type="PROSITE" id="PS50048"/>
    </source>
</evidence>
<evidence type="ECO:0000256" key="2">
    <source>
        <dbReference type="ARBA" id="ARBA00023015"/>
    </source>
</evidence>
<feature type="compositionally biased region" description="Basic residues" evidence="6">
    <location>
        <begin position="80"/>
        <end position="98"/>
    </location>
</feature>
<protein>
    <recommendedName>
        <fullName evidence="7">Zn(2)-C6 fungal-type domain-containing protein</fullName>
    </recommendedName>
</protein>
<organism evidence="8 9">
    <name type="scientific">Metarhizium anisopliae BRIP 53293</name>
    <dbReference type="NCBI Taxonomy" id="1291518"/>
    <lineage>
        <taxon>Eukaryota</taxon>
        <taxon>Fungi</taxon>
        <taxon>Dikarya</taxon>
        <taxon>Ascomycota</taxon>
        <taxon>Pezizomycotina</taxon>
        <taxon>Sordariomycetes</taxon>
        <taxon>Hypocreomycetidae</taxon>
        <taxon>Hypocreales</taxon>
        <taxon>Clavicipitaceae</taxon>
        <taxon>Metarhizium</taxon>
    </lineage>
</organism>
<feature type="region of interest" description="Disordered" evidence="6">
    <location>
        <begin position="75"/>
        <end position="149"/>
    </location>
</feature>
<feature type="region of interest" description="Disordered" evidence="6">
    <location>
        <begin position="168"/>
        <end position="196"/>
    </location>
</feature>
<evidence type="ECO:0000313" key="9">
    <source>
        <dbReference type="Proteomes" id="UP000054544"/>
    </source>
</evidence>
<dbReference type="GO" id="GO:0005634">
    <property type="term" value="C:nucleus"/>
    <property type="evidence" value="ECO:0007669"/>
    <property type="project" value="UniProtKB-SubCell"/>
</dbReference>
<feature type="compositionally biased region" description="Basic and acidic residues" evidence="6">
    <location>
        <begin position="99"/>
        <end position="108"/>
    </location>
</feature>
<dbReference type="Proteomes" id="UP000054544">
    <property type="component" value="Unassembled WGS sequence"/>
</dbReference>
<keyword evidence="5" id="KW-0539">Nucleus</keyword>
<keyword evidence="3" id="KW-0238">DNA-binding</keyword>
<dbReference type="EMBL" id="KE384729">
    <property type="protein sequence ID" value="KJK79796.1"/>
    <property type="molecule type" value="Genomic_DNA"/>
</dbReference>
<gene>
    <name evidence="8" type="ORF">H634G_04035</name>
</gene>
<evidence type="ECO:0000256" key="3">
    <source>
        <dbReference type="ARBA" id="ARBA00023125"/>
    </source>
</evidence>
<evidence type="ECO:0000256" key="6">
    <source>
        <dbReference type="SAM" id="MobiDB-lite"/>
    </source>
</evidence>
<dbReference type="InterPro" id="IPR036864">
    <property type="entry name" value="Zn2-C6_fun-type_DNA-bd_sf"/>
</dbReference>
<dbReference type="Pfam" id="PF00172">
    <property type="entry name" value="Zn_clus"/>
    <property type="match status" value="1"/>
</dbReference>
<feature type="region of interest" description="Disordered" evidence="6">
    <location>
        <begin position="263"/>
        <end position="288"/>
    </location>
</feature>
<feature type="domain" description="Zn(2)-C6 fungal-type" evidence="7">
    <location>
        <begin position="24"/>
        <end position="53"/>
    </location>
</feature>
<accession>A0A0D9P127</accession>
<keyword evidence="9" id="KW-1185">Reference proteome</keyword>
<dbReference type="SMART" id="SM00066">
    <property type="entry name" value="GAL4"/>
    <property type="match status" value="1"/>
</dbReference>
<evidence type="ECO:0000313" key="8">
    <source>
        <dbReference type="EMBL" id="KJK79796.1"/>
    </source>
</evidence>
<evidence type="ECO:0000256" key="5">
    <source>
        <dbReference type="ARBA" id="ARBA00023242"/>
    </source>
</evidence>
<evidence type="ECO:0000256" key="1">
    <source>
        <dbReference type="ARBA" id="ARBA00004123"/>
    </source>
</evidence>
<comment type="subcellular location">
    <subcellularLocation>
        <location evidence="1">Nucleus</location>
    </subcellularLocation>
</comment>
<proteinExistence type="predicted"/>
<dbReference type="Gene3D" id="4.10.240.10">
    <property type="entry name" value="Zn(2)-C6 fungal-type DNA-binding domain"/>
    <property type="match status" value="1"/>
</dbReference>
<reference evidence="9" key="1">
    <citation type="journal article" date="2014" name="BMC Genomics">
        <title>The genome sequence of the biocontrol fungus Metarhizium anisopliae and comparative genomics of Metarhizium species.</title>
        <authorList>
            <person name="Pattemore J.A."/>
            <person name="Hane J.K."/>
            <person name="Williams A.H."/>
            <person name="Wilson B.A."/>
            <person name="Stodart B.J."/>
            <person name="Ash G.J."/>
        </authorList>
    </citation>
    <scope>NUCLEOTIDE SEQUENCE [LARGE SCALE GENOMIC DNA]</scope>
    <source>
        <strain evidence="9">BRIP 53293</strain>
    </source>
</reference>
<sequence length="485" mass="53270">MSGETIVSAPIDPALDPKRKLRAACNNCHQSKVRCTGGSPCDRCADLEFSCEYSYSARIGKPKGSKSKRTLERLRDQHQQHHMQQKRHRQEQHRHAPQGRRDLQEHSQPRRPCASAGQPSDHGSPTSASPSPSPSLSGEPTLLASTSPRDSTLGIMLDEMLGKSMCDLDGGQAISSPTPQNTRHGFDCPDASGRGGPDPWALDNFDDTELHAMAEANFPLMEPPFGPPPPFDTGLNGNQSNTLVGSSAPSVASNEMDCLQATRRASSKPPHTHGPVSAAAGGGPGPSPRRRSSGCACFELLNKTLVHLHEFERRHAPIQVDVLLISAMPSLGCCKNVLDCASCWPDLRIAHFLLLILRTLVQWLFSPLSQAELSPANATTPRLRLGRYDMLSEEAEYAQNFLLSRVVCRYRVVVKALQERLESVACSYTMHSDLAIVEERKMDLDYFRKASEGLLRRLEQFMRLYKSLHGGKRYSVDICGDGMGV</sequence>
<name>A0A0D9P127_METAN</name>
<dbReference type="InterPro" id="IPR001138">
    <property type="entry name" value="Zn2Cys6_DnaBD"/>
</dbReference>
<feature type="compositionally biased region" description="Polar residues" evidence="6">
    <location>
        <begin position="173"/>
        <end position="183"/>
    </location>
</feature>
<dbReference type="GO" id="GO:0008270">
    <property type="term" value="F:zinc ion binding"/>
    <property type="evidence" value="ECO:0007669"/>
    <property type="project" value="InterPro"/>
</dbReference>
<keyword evidence="4" id="KW-0804">Transcription</keyword>